<reference evidence="2 3" key="1">
    <citation type="journal article" date="2021" name="Sci. Rep.">
        <title>The genome of the diatom Chaetoceros tenuissimus carries an ancient integrated fragment of an extant virus.</title>
        <authorList>
            <person name="Hongo Y."/>
            <person name="Kimura K."/>
            <person name="Takaki Y."/>
            <person name="Yoshida Y."/>
            <person name="Baba S."/>
            <person name="Kobayashi G."/>
            <person name="Nagasaki K."/>
            <person name="Hano T."/>
            <person name="Tomaru Y."/>
        </authorList>
    </citation>
    <scope>NUCLEOTIDE SEQUENCE [LARGE SCALE GENOMIC DNA]</scope>
    <source>
        <strain evidence="2 3">NIES-3715</strain>
    </source>
</reference>
<dbReference type="Pfam" id="PF13676">
    <property type="entry name" value="TIR_2"/>
    <property type="match status" value="1"/>
</dbReference>
<sequence>MDIPDEIDLFISARFDGGEKEEKARELYDALKQRGNLKVFMVHANAGDDFGKWTDKALYRMEAMVAVCFDNYGQRTENKYCTYYEVRYARTNSKRIIPLKLYKGNWPPEPRDHDNDDDGPAQNRAVFYEGLGYRDWSTKRWNAKECAEEIENCFLKKVNNGIKVPETCRPHANDKELERLNIQLVGPRKEGKEWYSSYLHAAHHNDSDKRDDGSTYACFADETYGIYSQWTLEPVEGKKNTYYIKFCGERNKFSSPNKSYLHVGDHNDSDKRDDGSTYVCVADKKYGEHSQWTLEPVKGKDTYYIKFCGKWMNEYNKFNSSYLHVAHHYDADKRDDGSTYACVAGEKHCEYSQFVITPSK</sequence>
<evidence type="ECO:0000313" key="2">
    <source>
        <dbReference type="EMBL" id="GFH52610.1"/>
    </source>
</evidence>
<comment type="caution">
    <text evidence="2">The sequence shown here is derived from an EMBL/GenBank/DDBJ whole genome shotgun (WGS) entry which is preliminary data.</text>
</comment>
<proteinExistence type="predicted"/>
<dbReference type="Gene3D" id="3.40.50.10140">
    <property type="entry name" value="Toll/interleukin-1 receptor homology (TIR) domain"/>
    <property type="match status" value="1"/>
</dbReference>
<organism evidence="2 3">
    <name type="scientific">Chaetoceros tenuissimus</name>
    <dbReference type="NCBI Taxonomy" id="426638"/>
    <lineage>
        <taxon>Eukaryota</taxon>
        <taxon>Sar</taxon>
        <taxon>Stramenopiles</taxon>
        <taxon>Ochrophyta</taxon>
        <taxon>Bacillariophyta</taxon>
        <taxon>Coscinodiscophyceae</taxon>
        <taxon>Chaetocerotophycidae</taxon>
        <taxon>Chaetocerotales</taxon>
        <taxon>Chaetocerotaceae</taxon>
        <taxon>Chaetoceros</taxon>
    </lineage>
</organism>
<dbReference type="EMBL" id="BLLK01000045">
    <property type="protein sequence ID" value="GFH52610.1"/>
    <property type="molecule type" value="Genomic_DNA"/>
</dbReference>
<protein>
    <recommendedName>
        <fullName evidence="1">TIR domain-containing protein</fullName>
    </recommendedName>
</protein>
<gene>
    <name evidence="2" type="ORF">CTEN210_09086</name>
</gene>
<dbReference type="AlphaFoldDB" id="A0AAD3H6W1"/>
<dbReference type="Proteomes" id="UP001054902">
    <property type="component" value="Unassembled WGS sequence"/>
</dbReference>
<accession>A0AAD3H6W1</accession>
<keyword evidence="3" id="KW-1185">Reference proteome</keyword>
<evidence type="ECO:0000259" key="1">
    <source>
        <dbReference type="Pfam" id="PF13676"/>
    </source>
</evidence>
<dbReference type="InterPro" id="IPR000157">
    <property type="entry name" value="TIR_dom"/>
</dbReference>
<evidence type="ECO:0000313" key="3">
    <source>
        <dbReference type="Proteomes" id="UP001054902"/>
    </source>
</evidence>
<feature type="domain" description="TIR" evidence="1">
    <location>
        <begin position="19"/>
        <end position="104"/>
    </location>
</feature>
<dbReference type="GO" id="GO:0007165">
    <property type="term" value="P:signal transduction"/>
    <property type="evidence" value="ECO:0007669"/>
    <property type="project" value="InterPro"/>
</dbReference>
<name>A0AAD3H6W1_9STRA</name>
<dbReference type="InterPro" id="IPR035897">
    <property type="entry name" value="Toll_tir_struct_dom_sf"/>
</dbReference>